<dbReference type="PANTHER" id="PTHR10996">
    <property type="entry name" value="2-HYDROXYACID DEHYDROGENASE-RELATED"/>
    <property type="match status" value="1"/>
</dbReference>
<dbReference type="PROSITE" id="PS00671">
    <property type="entry name" value="D_2_HYDROXYACID_DH_3"/>
    <property type="match status" value="1"/>
</dbReference>
<dbReference type="InterPro" id="IPR006139">
    <property type="entry name" value="D-isomer_2_OHA_DH_cat_dom"/>
</dbReference>
<keyword evidence="2 4" id="KW-0560">Oxidoreductase</keyword>
<evidence type="ECO:0000259" key="6">
    <source>
        <dbReference type="Pfam" id="PF02826"/>
    </source>
</evidence>
<gene>
    <name evidence="7" type="ORF">ACFSJG_20835</name>
</gene>
<dbReference type="Pfam" id="PF00389">
    <property type="entry name" value="2-Hacid_dh"/>
    <property type="match status" value="1"/>
</dbReference>
<evidence type="ECO:0000256" key="4">
    <source>
        <dbReference type="RuleBase" id="RU003719"/>
    </source>
</evidence>
<dbReference type="InterPro" id="IPR029753">
    <property type="entry name" value="D-isomer_DH_CS"/>
</dbReference>
<name>A0ABW4P826_9NOCA</name>
<evidence type="ECO:0000256" key="2">
    <source>
        <dbReference type="ARBA" id="ARBA00023002"/>
    </source>
</evidence>
<comment type="similarity">
    <text evidence="1 4">Belongs to the D-isomer specific 2-hydroxyacid dehydrogenase family.</text>
</comment>
<accession>A0ABW4P826</accession>
<dbReference type="Proteomes" id="UP001597286">
    <property type="component" value="Unassembled WGS sequence"/>
</dbReference>
<dbReference type="SUPFAM" id="SSF52283">
    <property type="entry name" value="Formate/glycerate dehydrogenase catalytic domain-like"/>
    <property type="match status" value="1"/>
</dbReference>
<dbReference type="InterPro" id="IPR036291">
    <property type="entry name" value="NAD(P)-bd_dom_sf"/>
</dbReference>
<evidence type="ECO:0000256" key="1">
    <source>
        <dbReference type="ARBA" id="ARBA00005854"/>
    </source>
</evidence>
<protein>
    <submittedName>
        <fullName evidence="7">NAD(P)-dependent oxidoreductase</fullName>
    </submittedName>
</protein>
<dbReference type="InterPro" id="IPR006140">
    <property type="entry name" value="D-isomer_DH_NAD-bd"/>
</dbReference>
<dbReference type="Gene3D" id="3.40.50.720">
    <property type="entry name" value="NAD(P)-binding Rossmann-like Domain"/>
    <property type="match status" value="2"/>
</dbReference>
<keyword evidence="3" id="KW-0520">NAD</keyword>
<sequence length="315" mass="33043">MRILLLAPNEEDGLTVAVRAAAVGHEVFRPTARTRAELWELLPGVDIVVGDWSGELPLGATEAALAPHLRLIQQPGVGTNWIDVDAWNSVGVPVANTPGANAASVAEWAVAAAAAVSRSIAWADNEIRSGGWPQQAILDHGCRDLGDRRVGIVGFGDIGRRCATLFEAFGCAVAYTARHSRPDTAVRYLPLDDLLTESDVLVVAVPLTARTRGLVGERELGLLPPDAIVVNVARGPVIDETALTAALRTGRVGGAALDVFDTEPLGADSPLRSLDRVLASPHVAGGSATARRRIYEMTAANVARVCGGASPLWTV</sequence>
<feature type="domain" description="D-isomer specific 2-hydroxyacid dehydrogenase NAD-binding" evidence="6">
    <location>
        <begin position="111"/>
        <end position="284"/>
    </location>
</feature>
<organism evidence="7 8">
    <name type="scientific">Rhodococcus gannanensis</name>
    <dbReference type="NCBI Taxonomy" id="1960308"/>
    <lineage>
        <taxon>Bacteria</taxon>
        <taxon>Bacillati</taxon>
        <taxon>Actinomycetota</taxon>
        <taxon>Actinomycetes</taxon>
        <taxon>Mycobacteriales</taxon>
        <taxon>Nocardiaceae</taxon>
        <taxon>Rhodococcus</taxon>
    </lineage>
</organism>
<feature type="domain" description="D-isomer specific 2-hydroxyacid dehydrogenase catalytic" evidence="5">
    <location>
        <begin position="27"/>
        <end position="313"/>
    </location>
</feature>
<evidence type="ECO:0000256" key="3">
    <source>
        <dbReference type="ARBA" id="ARBA00023027"/>
    </source>
</evidence>
<dbReference type="SUPFAM" id="SSF51735">
    <property type="entry name" value="NAD(P)-binding Rossmann-fold domains"/>
    <property type="match status" value="1"/>
</dbReference>
<evidence type="ECO:0000313" key="7">
    <source>
        <dbReference type="EMBL" id="MFD1814671.1"/>
    </source>
</evidence>
<dbReference type="PANTHER" id="PTHR10996:SF178">
    <property type="entry name" value="2-HYDROXYACID DEHYDROGENASE YGL185C-RELATED"/>
    <property type="match status" value="1"/>
</dbReference>
<proteinExistence type="inferred from homology"/>
<reference evidence="8" key="1">
    <citation type="journal article" date="2019" name="Int. J. Syst. Evol. Microbiol.">
        <title>The Global Catalogue of Microorganisms (GCM) 10K type strain sequencing project: providing services to taxonomists for standard genome sequencing and annotation.</title>
        <authorList>
            <consortium name="The Broad Institute Genomics Platform"/>
            <consortium name="The Broad Institute Genome Sequencing Center for Infectious Disease"/>
            <person name="Wu L."/>
            <person name="Ma J."/>
        </authorList>
    </citation>
    <scope>NUCLEOTIDE SEQUENCE [LARGE SCALE GENOMIC DNA]</scope>
    <source>
        <strain evidence="8">DT72</strain>
    </source>
</reference>
<dbReference type="Pfam" id="PF02826">
    <property type="entry name" value="2-Hacid_dh_C"/>
    <property type="match status" value="1"/>
</dbReference>
<dbReference type="InterPro" id="IPR050223">
    <property type="entry name" value="D-isomer_2-hydroxyacid_DH"/>
</dbReference>
<keyword evidence="8" id="KW-1185">Reference proteome</keyword>
<dbReference type="EMBL" id="JBHUFB010000019">
    <property type="protein sequence ID" value="MFD1814671.1"/>
    <property type="molecule type" value="Genomic_DNA"/>
</dbReference>
<evidence type="ECO:0000313" key="8">
    <source>
        <dbReference type="Proteomes" id="UP001597286"/>
    </source>
</evidence>
<comment type="caution">
    <text evidence="7">The sequence shown here is derived from an EMBL/GenBank/DDBJ whole genome shotgun (WGS) entry which is preliminary data.</text>
</comment>
<dbReference type="RefSeq" id="WP_378487143.1">
    <property type="nucleotide sequence ID" value="NZ_JBHUFB010000019.1"/>
</dbReference>
<dbReference type="PRINTS" id="PR00411">
    <property type="entry name" value="PNDRDTASEI"/>
</dbReference>
<evidence type="ECO:0000259" key="5">
    <source>
        <dbReference type="Pfam" id="PF00389"/>
    </source>
</evidence>